<dbReference type="InterPro" id="IPR001509">
    <property type="entry name" value="Epimerase_deHydtase"/>
</dbReference>
<organism evidence="2 3">
    <name type="scientific">Geodia barretti</name>
    <name type="common">Barrett's horny sponge</name>
    <dbReference type="NCBI Taxonomy" id="519541"/>
    <lineage>
        <taxon>Eukaryota</taxon>
        <taxon>Metazoa</taxon>
        <taxon>Porifera</taxon>
        <taxon>Demospongiae</taxon>
        <taxon>Heteroscleromorpha</taxon>
        <taxon>Tetractinellida</taxon>
        <taxon>Astrophorina</taxon>
        <taxon>Geodiidae</taxon>
        <taxon>Geodia</taxon>
    </lineage>
</organism>
<comment type="caution">
    <text evidence="2">The sequence shown here is derived from an EMBL/GenBank/DDBJ whole genome shotgun (WGS) entry which is preliminary data.</text>
</comment>
<dbReference type="Proteomes" id="UP001174909">
    <property type="component" value="Unassembled WGS sequence"/>
</dbReference>
<proteinExistence type="predicted"/>
<dbReference type="SUPFAM" id="SSF51735">
    <property type="entry name" value="NAD(P)-binding Rossmann-fold domains"/>
    <property type="match status" value="1"/>
</dbReference>
<gene>
    <name evidence="2" type="ORF">GBAR_LOCUS9683</name>
</gene>
<evidence type="ECO:0000259" key="1">
    <source>
        <dbReference type="Pfam" id="PF01370"/>
    </source>
</evidence>
<evidence type="ECO:0000313" key="2">
    <source>
        <dbReference type="EMBL" id="CAI8015699.1"/>
    </source>
</evidence>
<dbReference type="PANTHER" id="PTHR11092:SF0">
    <property type="entry name" value="EPIMERASE FAMILY PROTEIN SDR39U1"/>
    <property type="match status" value="1"/>
</dbReference>
<dbReference type="Pfam" id="PF01370">
    <property type="entry name" value="Epimerase"/>
    <property type="match status" value="1"/>
</dbReference>
<dbReference type="PANTHER" id="PTHR11092">
    <property type="entry name" value="SUGAR NUCLEOTIDE EPIMERASE RELATED"/>
    <property type="match status" value="1"/>
</dbReference>
<dbReference type="InterPro" id="IPR036291">
    <property type="entry name" value="NAD(P)-bd_dom_sf"/>
</dbReference>
<dbReference type="AlphaFoldDB" id="A0AA35WCQ2"/>
<dbReference type="Gene3D" id="3.40.50.720">
    <property type="entry name" value="NAD(P)-binding Rossmann-like Domain"/>
    <property type="match status" value="1"/>
</dbReference>
<reference evidence="2" key="1">
    <citation type="submission" date="2023-03" db="EMBL/GenBank/DDBJ databases">
        <authorList>
            <person name="Steffen K."/>
            <person name="Cardenas P."/>
        </authorList>
    </citation>
    <scope>NUCLEOTIDE SEQUENCE</scope>
</reference>
<accession>A0AA35WCQ2</accession>
<name>A0AA35WCQ2_GEOBA</name>
<keyword evidence="3" id="KW-1185">Reference proteome</keyword>
<dbReference type="EMBL" id="CASHTH010001466">
    <property type="protein sequence ID" value="CAI8015699.1"/>
    <property type="molecule type" value="Genomic_DNA"/>
</dbReference>
<feature type="domain" description="NAD-dependent epimerase/dehydratase" evidence="1">
    <location>
        <begin position="20"/>
        <end position="182"/>
    </location>
</feature>
<evidence type="ECO:0000313" key="3">
    <source>
        <dbReference type="Proteomes" id="UP001174909"/>
    </source>
</evidence>
<protein>
    <submittedName>
        <fullName evidence="2">Epimerase family protein Mb2239</fullName>
    </submittedName>
</protein>
<sequence length="186" mass="19718">MSATHTLEQSGRRKEGGMKVLVAGSSGLIGTALVRRLLDDGNEVLRLVRRTPAADDEVRWEPAAGSIDASALVGVEAVVHLGGASIAGKRWNEAYKREIRDSRVNSTLLMAETLAHLDPKPSVFLCASALGYYGIRADELLTEDSPQGTGFLADVTAEWEAATSPASDAGIRVCNMRIGVVLSQDG</sequence>